<dbReference type="AlphaFoldDB" id="A0A4Y2JCS4"/>
<evidence type="ECO:0000256" key="1">
    <source>
        <dbReference type="SAM" id="MobiDB-lite"/>
    </source>
</evidence>
<organism evidence="2 3">
    <name type="scientific">Araneus ventricosus</name>
    <name type="common">Orbweaver spider</name>
    <name type="synonym">Epeira ventricosa</name>
    <dbReference type="NCBI Taxonomy" id="182803"/>
    <lineage>
        <taxon>Eukaryota</taxon>
        <taxon>Metazoa</taxon>
        <taxon>Ecdysozoa</taxon>
        <taxon>Arthropoda</taxon>
        <taxon>Chelicerata</taxon>
        <taxon>Arachnida</taxon>
        <taxon>Araneae</taxon>
        <taxon>Araneomorphae</taxon>
        <taxon>Entelegynae</taxon>
        <taxon>Araneoidea</taxon>
        <taxon>Araneidae</taxon>
        <taxon>Araneus</taxon>
    </lineage>
</organism>
<feature type="region of interest" description="Disordered" evidence="1">
    <location>
        <begin position="62"/>
        <end position="89"/>
    </location>
</feature>
<keyword evidence="3" id="KW-1185">Reference proteome</keyword>
<comment type="caution">
    <text evidence="2">The sequence shown here is derived from an EMBL/GenBank/DDBJ whole genome shotgun (WGS) entry which is preliminary data.</text>
</comment>
<reference evidence="2 3" key="1">
    <citation type="journal article" date="2019" name="Sci. Rep.">
        <title>Orb-weaving spider Araneus ventricosus genome elucidates the spidroin gene catalogue.</title>
        <authorList>
            <person name="Kono N."/>
            <person name="Nakamura H."/>
            <person name="Ohtoshi R."/>
            <person name="Moran D.A.P."/>
            <person name="Shinohara A."/>
            <person name="Yoshida Y."/>
            <person name="Fujiwara M."/>
            <person name="Mori M."/>
            <person name="Tomita M."/>
            <person name="Arakawa K."/>
        </authorList>
    </citation>
    <scope>NUCLEOTIDE SEQUENCE [LARGE SCALE GENOMIC DNA]</scope>
</reference>
<gene>
    <name evidence="2" type="ORF">AVEN_129735_1</name>
</gene>
<sequence>MGPVVHQIICSGQSSSRWCGVKIPTTGPAYSKRGVRTVEDQRGELHQHVEDGMAWKLGEGVPVQVSSSSSDRGSKFRGPSQNSSRVATKRDVIITKPIKSTITL</sequence>
<protein>
    <submittedName>
        <fullName evidence="2">Uncharacterized protein</fullName>
    </submittedName>
</protein>
<evidence type="ECO:0000313" key="2">
    <source>
        <dbReference type="EMBL" id="GBM87218.1"/>
    </source>
</evidence>
<accession>A0A4Y2JCS4</accession>
<name>A0A4Y2JCS4_ARAVE</name>
<evidence type="ECO:0000313" key="3">
    <source>
        <dbReference type="Proteomes" id="UP000499080"/>
    </source>
</evidence>
<dbReference type="Proteomes" id="UP000499080">
    <property type="component" value="Unassembled WGS sequence"/>
</dbReference>
<dbReference type="EMBL" id="BGPR01003366">
    <property type="protein sequence ID" value="GBM87218.1"/>
    <property type="molecule type" value="Genomic_DNA"/>
</dbReference>
<proteinExistence type="predicted"/>